<dbReference type="PROSITE" id="PS51257">
    <property type="entry name" value="PROKAR_LIPOPROTEIN"/>
    <property type="match status" value="1"/>
</dbReference>
<protein>
    <recommendedName>
        <fullName evidence="4">Lipoprotein</fullName>
    </recommendedName>
</protein>
<evidence type="ECO:0000313" key="3">
    <source>
        <dbReference type="Proteomes" id="UP000323176"/>
    </source>
</evidence>
<feature type="chain" id="PRO_5023063735" description="Lipoprotein" evidence="1">
    <location>
        <begin position="23"/>
        <end position="171"/>
    </location>
</feature>
<reference evidence="2 3" key="1">
    <citation type="journal article" date="1992" name="Lakartidningen">
        <title>[Penicillin V and not amoxicillin is the first choice preparation in acute otitis].</title>
        <authorList>
            <person name="Kamme C."/>
            <person name="Lundgren K."/>
            <person name="Prellner K."/>
        </authorList>
    </citation>
    <scope>NUCLEOTIDE SEQUENCE [LARGE SCALE GENOMIC DNA]</scope>
    <source>
        <strain evidence="2 3">PC5538III-hc</strain>
    </source>
</reference>
<evidence type="ECO:0000313" key="2">
    <source>
        <dbReference type="EMBL" id="TXJ42105.1"/>
    </source>
</evidence>
<keyword evidence="1" id="KW-0732">Signal</keyword>
<dbReference type="Proteomes" id="UP000323176">
    <property type="component" value="Unassembled WGS sequence"/>
</dbReference>
<evidence type="ECO:0000256" key="1">
    <source>
        <dbReference type="SAM" id="SignalP"/>
    </source>
</evidence>
<proteinExistence type="predicted"/>
<name>A0A5C8EW15_BRAPL</name>
<comment type="caution">
    <text evidence="2">The sequence shown here is derived from an EMBL/GenBank/DDBJ whole genome shotgun (WGS) entry which is preliminary data.</text>
</comment>
<evidence type="ECO:0008006" key="4">
    <source>
        <dbReference type="Google" id="ProtNLM"/>
    </source>
</evidence>
<sequence>MKKLLKAALVLMALALMSVACTKAKTMGIVGTYYGGSLKMTVSSAGTASFEFKDPIITQENLTSEEYAMSYSRQYNLMPWDLTAEKTTLSYTVKQQINVNQGSSSATPTEPKYVDAEFKFDFTKEKENYKCVVSTSLPEGVKTYVNTQLKALKKAEVGNDIKIELTKPISK</sequence>
<organism evidence="2 3">
    <name type="scientific">Brachyspira pilosicoli</name>
    <name type="common">Serpulina pilosicoli</name>
    <dbReference type="NCBI Taxonomy" id="52584"/>
    <lineage>
        <taxon>Bacteria</taxon>
        <taxon>Pseudomonadati</taxon>
        <taxon>Spirochaetota</taxon>
        <taxon>Spirochaetia</taxon>
        <taxon>Brachyspirales</taxon>
        <taxon>Brachyspiraceae</taxon>
        <taxon>Brachyspira</taxon>
    </lineage>
</organism>
<feature type="signal peptide" evidence="1">
    <location>
        <begin position="1"/>
        <end position="22"/>
    </location>
</feature>
<dbReference type="EMBL" id="SAXY01000038">
    <property type="protein sequence ID" value="TXJ42105.1"/>
    <property type="molecule type" value="Genomic_DNA"/>
</dbReference>
<gene>
    <name evidence="2" type="ORF">EPJ72_05920</name>
</gene>
<dbReference type="AlphaFoldDB" id="A0A5C8EW15"/>
<accession>A0A5C8EW15</accession>